<feature type="transmembrane region" description="Helical" evidence="7">
    <location>
        <begin position="102"/>
        <end position="120"/>
    </location>
</feature>
<dbReference type="eggNOG" id="KOG1362">
    <property type="taxonomic scope" value="Eukaryota"/>
</dbReference>
<feature type="transmembrane region" description="Helical" evidence="7">
    <location>
        <begin position="45"/>
        <end position="66"/>
    </location>
</feature>
<comment type="function">
    <text evidence="7">Choline transporter.</text>
</comment>
<dbReference type="EMBL" id="GL732693">
    <property type="protein sequence ID" value="EFX66829.1"/>
    <property type="molecule type" value="Genomic_DNA"/>
</dbReference>
<dbReference type="PhylomeDB" id="E9HN64"/>
<dbReference type="PANTHER" id="PTHR12385">
    <property type="entry name" value="CHOLINE TRANSPORTER-LIKE (SLC FAMILY 44)"/>
    <property type="match status" value="1"/>
</dbReference>
<evidence type="ECO:0000256" key="2">
    <source>
        <dbReference type="ARBA" id="ARBA00007168"/>
    </source>
</evidence>
<keyword evidence="6" id="KW-0325">Glycoprotein</keyword>
<comment type="similarity">
    <text evidence="2 7">Belongs to the CTL (choline transporter-like) family.</text>
</comment>
<dbReference type="Pfam" id="PF04515">
    <property type="entry name" value="Choline_transpo"/>
    <property type="match status" value="1"/>
</dbReference>
<organism evidence="8 9">
    <name type="scientific">Daphnia pulex</name>
    <name type="common">Water flea</name>
    <dbReference type="NCBI Taxonomy" id="6669"/>
    <lineage>
        <taxon>Eukaryota</taxon>
        <taxon>Metazoa</taxon>
        <taxon>Ecdysozoa</taxon>
        <taxon>Arthropoda</taxon>
        <taxon>Crustacea</taxon>
        <taxon>Branchiopoda</taxon>
        <taxon>Diplostraca</taxon>
        <taxon>Cladocera</taxon>
        <taxon>Anomopoda</taxon>
        <taxon>Daphniidae</taxon>
        <taxon>Daphnia</taxon>
    </lineage>
</organism>
<dbReference type="InterPro" id="IPR007603">
    <property type="entry name" value="Choline_transptr-like"/>
</dbReference>
<evidence type="ECO:0000313" key="9">
    <source>
        <dbReference type="Proteomes" id="UP000000305"/>
    </source>
</evidence>
<accession>E9HN64</accession>
<feature type="transmembrane region" description="Helical" evidence="7">
    <location>
        <begin position="188"/>
        <end position="212"/>
    </location>
</feature>
<evidence type="ECO:0000256" key="7">
    <source>
        <dbReference type="RuleBase" id="RU368066"/>
    </source>
</evidence>
<keyword evidence="3 7" id="KW-0812">Transmembrane</keyword>
<dbReference type="HOGENOM" id="CLU_1078732_0_0_1"/>
<dbReference type="PANTHER" id="PTHR12385:SF14">
    <property type="entry name" value="CHOLINE TRANSPORTER-LIKE 2"/>
    <property type="match status" value="1"/>
</dbReference>
<evidence type="ECO:0000256" key="4">
    <source>
        <dbReference type="ARBA" id="ARBA00022989"/>
    </source>
</evidence>
<evidence type="ECO:0000256" key="5">
    <source>
        <dbReference type="ARBA" id="ARBA00023136"/>
    </source>
</evidence>
<feature type="transmembrane region" description="Helical" evidence="7">
    <location>
        <begin position="132"/>
        <end position="150"/>
    </location>
</feature>
<keyword evidence="9" id="KW-1185">Reference proteome</keyword>
<dbReference type="Proteomes" id="UP000000305">
    <property type="component" value="Unassembled WGS sequence"/>
</dbReference>
<dbReference type="GO" id="GO:0055085">
    <property type="term" value="P:transmembrane transport"/>
    <property type="evidence" value="ECO:0000318"/>
    <property type="project" value="GO_Central"/>
</dbReference>
<dbReference type="KEGG" id="dpx:DAPPUDRAFT_331699"/>
<name>E9HN64_DAPPU</name>
<gene>
    <name evidence="8" type="ORF">DAPPUDRAFT_331699</name>
</gene>
<comment type="caution">
    <text evidence="7">Lacks conserved residue(s) required for the propagation of feature annotation.</text>
</comment>
<dbReference type="OrthoDB" id="420519at2759"/>
<dbReference type="GO" id="GO:0005886">
    <property type="term" value="C:plasma membrane"/>
    <property type="evidence" value="ECO:0007669"/>
    <property type="project" value="UniProtKB-SubCell"/>
</dbReference>
<dbReference type="InParanoid" id="E9HN64"/>
<keyword evidence="4 7" id="KW-1133">Transmembrane helix</keyword>
<feature type="transmembrane region" description="Helical" evidence="7">
    <location>
        <begin position="73"/>
        <end position="96"/>
    </location>
</feature>
<proteinExistence type="inferred from homology"/>
<sequence length="258" mass="29067">MAEGIFMCFTRYEELKKFSGVNKQTLANWPFSTNLATYLDYEENWLMFLLIIGISMVAIVLKLIFWRNYIRGAIFLIDNASQAVGSLTIFPIFPWVFQVLCIRYFGSVTLYASSIVISSFKVVGPESGVTHYLVTFLQFYNVFGLVWVLSFGSVMSEMALADAFASWDWAINTPTEKPLYGLFSALRILYFNIETAALSALFALFSAHLHIFKQSLFLVSGKFLLFGKRQVPIMCAVDGTDFGQSAEKAESLSPRNVA</sequence>
<keyword evidence="5 7" id="KW-0472">Membrane</keyword>
<protein>
    <recommendedName>
        <fullName evidence="7">Choline transporter-like protein</fullName>
    </recommendedName>
</protein>
<evidence type="ECO:0000256" key="6">
    <source>
        <dbReference type="ARBA" id="ARBA00023180"/>
    </source>
</evidence>
<evidence type="ECO:0000256" key="1">
    <source>
        <dbReference type="ARBA" id="ARBA00004141"/>
    </source>
</evidence>
<comment type="subcellular location">
    <subcellularLocation>
        <location evidence="7">Cell membrane</location>
        <topology evidence="7">Multi-pass membrane protein</topology>
    </subcellularLocation>
    <subcellularLocation>
        <location evidence="1">Membrane</location>
        <topology evidence="1">Multi-pass membrane protein</topology>
    </subcellularLocation>
</comment>
<evidence type="ECO:0000313" key="8">
    <source>
        <dbReference type="EMBL" id="EFX66829.1"/>
    </source>
</evidence>
<evidence type="ECO:0000256" key="3">
    <source>
        <dbReference type="ARBA" id="ARBA00022692"/>
    </source>
</evidence>
<dbReference type="GO" id="GO:0022857">
    <property type="term" value="F:transmembrane transporter activity"/>
    <property type="evidence" value="ECO:0000318"/>
    <property type="project" value="GO_Central"/>
</dbReference>
<dbReference type="STRING" id="6669.E9HN64"/>
<reference evidence="8 9" key="1">
    <citation type="journal article" date="2011" name="Science">
        <title>The ecoresponsive genome of Daphnia pulex.</title>
        <authorList>
            <person name="Colbourne J.K."/>
            <person name="Pfrender M.E."/>
            <person name="Gilbert D."/>
            <person name="Thomas W.K."/>
            <person name="Tucker A."/>
            <person name="Oakley T.H."/>
            <person name="Tokishita S."/>
            <person name="Aerts A."/>
            <person name="Arnold G.J."/>
            <person name="Basu M.K."/>
            <person name="Bauer D.J."/>
            <person name="Caceres C.E."/>
            <person name="Carmel L."/>
            <person name="Casola C."/>
            <person name="Choi J.H."/>
            <person name="Detter J.C."/>
            <person name="Dong Q."/>
            <person name="Dusheyko S."/>
            <person name="Eads B.D."/>
            <person name="Frohlich T."/>
            <person name="Geiler-Samerotte K.A."/>
            <person name="Gerlach D."/>
            <person name="Hatcher P."/>
            <person name="Jogdeo S."/>
            <person name="Krijgsveld J."/>
            <person name="Kriventseva E.V."/>
            <person name="Kultz D."/>
            <person name="Laforsch C."/>
            <person name="Lindquist E."/>
            <person name="Lopez J."/>
            <person name="Manak J.R."/>
            <person name="Muller J."/>
            <person name="Pangilinan J."/>
            <person name="Patwardhan R.P."/>
            <person name="Pitluck S."/>
            <person name="Pritham E.J."/>
            <person name="Rechtsteiner A."/>
            <person name="Rho M."/>
            <person name="Rogozin I.B."/>
            <person name="Sakarya O."/>
            <person name="Salamov A."/>
            <person name="Schaack S."/>
            <person name="Shapiro H."/>
            <person name="Shiga Y."/>
            <person name="Skalitzky C."/>
            <person name="Smith Z."/>
            <person name="Souvorov A."/>
            <person name="Sung W."/>
            <person name="Tang Z."/>
            <person name="Tsuchiya D."/>
            <person name="Tu H."/>
            <person name="Vos H."/>
            <person name="Wang M."/>
            <person name="Wolf Y.I."/>
            <person name="Yamagata H."/>
            <person name="Yamada T."/>
            <person name="Ye Y."/>
            <person name="Shaw J.R."/>
            <person name="Andrews J."/>
            <person name="Crease T.J."/>
            <person name="Tang H."/>
            <person name="Lucas S.M."/>
            <person name="Robertson H.M."/>
            <person name="Bork P."/>
            <person name="Koonin E.V."/>
            <person name="Zdobnov E.M."/>
            <person name="Grigoriev I.V."/>
            <person name="Lynch M."/>
            <person name="Boore J.L."/>
        </authorList>
    </citation>
    <scope>NUCLEOTIDE SEQUENCE [LARGE SCALE GENOMIC DNA]</scope>
</reference>
<dbReference type="GO" id="GO:0016020">
    <property type="term" value="C:membrane"/>
    <property type="evidence" value="ECO:0000318"/>
    <property type="project" value="GO_Central"/>
</dbReference>
<dbReference type="AlphaFoldDB" id="E9HN64"/>